<sequence>MAIRSSPSDGRDSFEFFFDAGSAAGACAAEDVFLAGKLLPFRPPVTSPPMKTQSEASKPPLSFRRKFTAEYRKLRKPPAQTKNQPSWRLLAFGPAPAPAKMEMREIRSRLRRRYAASPPPPPPAAGAGRWKLLQSLSCKAVGSGGVAVEPIGFLSGVHGF</sequence>
<keyword evidence="2" id="KW-1185">Reference proteome</keyword>
<organism evidence="1 2">
    <name type="scientific">Dioscorea alata</name>
    <name type="common">Purple yam</name>
    <dbReference type="NCBI Taxonomy" id="55571"/>
    <lineage>
        <taxon>Eukaryota</taxon>
        <taxon>Viridiplantae</taxon>
        <taxon>Streptophyta</taxon>
        <taxon>Embryophyta</taxon>
        <taxon>Tracheophyta</taxon>
        <taxon>Spermatophyta</taxon>
        <taxon>Magnoliopsida</taxon>
        <taxon>Liliopsida</taxon>
        <taxon>Dioscoreales</taxon>
        <taxon>Dioscoreaceae</taxon>
        <taxon>Dioscorea</taxon>
    </lineage>
</organism>
<evidence type="ECO:0000313" key="2">
    <source>
        <dbReference type="Proteomes" id="UP000827976"/>
    </source>
</evidence>
<protein>
    <submittedName>
        <fullName evidence="1">Uncharacterized protein</fullName>
    </submittedName>
</protein>
<evidence type="ECO:0000313" key="1">
    <source>
        <dbReference type="EMBL" id="KAH7659747.1"/>
    </source>
</evidence>
<dbReference type="EMBL" id="CM037026">
    <property type="protein sequence ID" value="KAH7659747.1"/>
    <property type="molecule type" value="Genomic_DNA"/>
</dbReference>
<reference evidence="2" key="1">
    <citation type="journal article" date="2022" name="Nat. Commun.">
        <title>Chromosome evolution and the genetic basis of agronomically important traits in greater yam.</title>
        <authorList>
            <person name="Bredeson J.V."/>
            <person name="Lyons J.B."/>
            <person name="Oniyinde I.O."/>
            <person name="Okereke N.R."/>
            <person name="Kolade O."/>
            <person name="Nnabue I."/>
            <person name="Nwadili C.O."/>
            <person name="Hribova E."/>
            <person name="Parker M."/>
            <person name="Nwogha J."/>
            <person name="Shu S."/>
            <person name="Carlson J."/>
            <person name="Kariba R."/>
            <person name="Muthemba S."/>
            <person name="Knop K."/>
            <person name="Barton G.J."/>
            <person name="Sherwood A.V."/>
            <person name="Lopez-Montes A."/>
            <person name="Asiedu R."/>
            <person name="Jamnadass R."/>
            <person name="Muchugi A."/>
            <person name="Goodstein D."/>
            <person name="Egesi C.N."/>
            <person name="Featherston J."/>
            <person name="Asfaw A."/>
            <person name="Simpson G.G."/>
            <person name="Dolezel J."/>
            <person name="Hendre P.S."/>
            <person name="Van Deynze A."/>
            <person name="Kumar P.L."/>
            <person name="Obidiegwu J.E."/>
            <person name="Bhattacharjee R."/>
            <person name="Rokhsar D.S."/>
        </authorList>
    </citation>
    <scope>NUCLEOTIDE SEQUENCE [LARGE SCALE GENOMIC DNA]</scope>
    <source>
        <strain evidence="2">cv. TDa95/00328</strain>
    </source>
</reference>
<comment type="caution">
    <text evidence="1">The sequence shown here is derived from an EMBL/GenBank/DDBJ whole genome shotgun (WGS) entry which is preliminary data.</text>
</comment>
<proteinExistence type="predicted"/>
<name>A0ACB7UHD1_DIOAL</name>
<accession>A0ACB7UHD1</accession>
<gene>
    <name evidence="1" type="ORF">IHE45_16G050300</name>
</gene>
<dbReference type="Proteomes" id="UP000827976">
    <property type="component" value="Chromosome 16"/>
</dbReference>